<feature type="binding site" evidence="7">
    <location>
        <position position="50"/>
    </location>
    <ligand>
        <name>substrate</name>
    </ligand>
</feature>
<reference evidence="10" key="1">
    <citation type="submission" date="2020-12" db="EMBL/GenBank/DDBJ databases">
        <title>Genomic characterization of non-nitrogen-fixing Frankia strains.</title>
        <authorList>
            <person name="Carlos-Shanley C."/>
            <person name="Guerra T."/>
            <person name="Hahn D."/>
        </authorList>
    </citation>
    <scope>NUCLEOTIDE SEQUENCE</scope>
    <source>
        <strain evidence="10">CN6</strain>
    </source>
</reference>
<sequence length="108" mass="11641">MSLSTHVLDTGAGRPAAGVAVRLEKIILGFDGQPMGWRLITEAVTDEDGRIASLPADAAGRWRLVFDTAQRSAFFPEVTITFQIEDPAAHHHVPLLLAPFGISSYRGS</sequence>
<feature type="binding site" evidence="7">
    <location>
        <position position="105"/>
    </location>
    <ligand>
        <name>substrate</name>
    </ligand>
</feature>
<evidence type="ECO:0000313" key="11">
    <source>
        <dbReference type="Proteomes" id="UP000604475"/>
    </source>
</evidence>
<dbReference type="GO" id="GO:0033971">
    <property type="term" value="F:hydroxyisourate hydrolase activity"/>
    <property type="evidence" value="ECO:0007669"/>
    <property type="project" value="UniProtKB-EC"/>
</dbReference>
<evidence type="ECO:0000256" key="8">
    <source>
        <dbReference type="RuleBase" id="RU361270"/>
    </source>
</evidence>
<accession>A0A937UP89</accession>
<evidence type="ECO:0000256" key="2">
    <source>
        <dbReference type="ARBA" id="ARBA00002704"/>
    </source>
</evidence>
<dbReference type="InterPro" id="IPR000895">
    <property type="entry name" value="Transthyretin/HIU_hydrolase"/>
</dbReference>
<evidence type="ECO:0000256" key="1">
    <source>
        <dbReference type="ARBA" id="ARBA00001043"/>
    </source>
</evidence>
<proteinExistence type="inferred from homology"/>
<feature type="domain" description="Transthyretin/hydroxyisourate hydrolase" evidence="9">
    <location>
        <begin position="3"/>
        <end position="107"/>
    </location>
</feature>
<evidence type="ECO:0000256" key="5">
    <source>
        <dbReference type="ARBA" id="ARBA00022631"/>
    </source>
</evidence>
<feature type="binding site" evidence="7">
    <location>
        <position position="6"/>
    </location>
    <ligand>
        <name>substrate</name>
    </ligand>
</feature>
<comment type="caution">
    <text evidence="10">The sequence shown here is derived from an EMBL/GenBank/DDBJ whole genome shotgun (WGS) entry which is preliminary data.</text>
</comment>
<dbReference type="AlphaFoldDB" id="A0A937UP89"/>
<dbReference type="PANTHER" id="PTHR10395">
    <property type="entry name" value="URICASE AND TRANSTHYRETIN-RELATED"/>
    <property type="match status" value="1"/>
</dbReference>
<dbReference type="Gene3D" id="2.60.40.180">
    <property type="entry name" value="Transthyretin/hydroxyisourate hydrolase domain"/>
    <property type="match status" value="1"/>
</dbReference>
<keyword evidence="6 8" id="KW-0378">Hydrolase</keyword>
<evidence type="ECO:0000256" key="6">
    <source>
        <dbReference type="ARBA" id="ARBA00022801"/>
    </source>
</evidence>
<evidence type="ECO:0000313" key="10">
    <source>
        <dbReference type="EMBL" id="MBL7630614.1"/>
    </source>
</evidence>
<dbReference type="CDD" id="cd05822">
    <property type="entry name" value="TLP_HIUase"/>
    <property type="match status" value="1"/>
</dbReference>
<comment type="similarity">
    <text evidence="3 8">Belongs to the transthyretin family. 5-hydroxyisourate hydrolase subfamily.</text>
</comment>
<evidence type="ECO:0000256" key="3">
    <source>
        <dbReference type="ARBA" id="ARBA00009850"/>
    </source>
</evidence>
<dbReference type="SUPFAM" id="SSF49472">
    <property type="entry name" value="Transthyretin (synonym: prealbumin)"/>
    <property type="match status" value="1"/>
</dbReference>
<dbReference type="InterPro" id="IPR036817">
    <property type="entry name" value="Transthyretin/HIU_hydrolase_sf"/>
</dbReference>
<keyword evidence="5 8" id="KW-0659">Purine metabolism</keyword>
<name>A0A937UP89_9ACTN</name>
<dbReference type="InterPro" id="IPR023418">
    <property type="entry name" value="Thyroxine_BS"/>
</dbReference>
<dbReference type="EC" id="3.5.2.17" evidence="8"/>
<dbReference type="EMBL" id="JAEACQ010000252">
    <property type="protein sequence ID" value="MBL7630614.1"/>
    <property type="molecule type" value="Genomic_DNA"/>
</dbReference>
<dbReference type="PANTHER" id="PTHR10395:SF7">
    <property type="entry name" value="5-HYDROXYISOURATE HYDROLASE"/>
    <property type="match status" value="1"/>
</dbReference>
<organism evidence="10 11">
    <name type="scientific">Frankia nepalensis</name>
    <dbReference type="NCBI Taxonomy" id="1836974"/>
    <lineage>
        <taxon>Bacteria</taxon>
        <taxon>Bacillati</taxon>
        <taxon>Actinomycetota</taxon>
        <taxon>Actinomycetes</taxon>
        <taxon>Frankiales</taxon>
        <taxon>Frankiaceae</taxon>
        <taxon>Frankia</taxon>
    </lineage>
</organism>
<protein>
    <recommendedName>
        <fullName evidence="8">5-hydroxyisourate hydrolase</fullName>
        <shortName evidence="8">HIU hydrolase</shortName>
        <shortName evidence="8">HIUHase</shortName>
        <ecNumber evidence="8">3.5.2.17</ecNumber>
    </recommendedName>
</protein>
<evidence type="ECO:0000259" key="9">
    <source>
        <dbReference type="Pfam" id="PF00576"/>
    </source>
</evidence>
<dbReference type="Pfam" id="PF00576">
    <property type="entry name" value="Transthyretin"/>
    <property type="match status" value="1"/>
</dbReference>
<dbReference type="NCBIfam" id="TIGR02962">
    <property type="entry name" value="hdxy_isourate"/>
    <property type="match status" value="1"/>
</dbReference>
<keyword evidence="11" id="KW-1185">Reference proteome</keyword>
<comment type="catalytic activity">
    <reaction evidence="1 8">
        <text>5-hydroxyisourate + H2O = 5-hydroxy-2-oxo-4-ureido-2,5-dihydro-1H-imidazole-5-carboxylate + H(+)</text>
        <dbReference type="Rhea" id="RHEA:23736"/>
        <dbReference type="ChEBI" id="CHEBI:15377"/>
        <dbReference type="ChEBI" id="CHEBI:15378"/>
        <dbReference type="ChEBI" id="CHEBI:18072"/>
        <dbReference type="ChEBI" id="CHEBI:58639"/>
        <dbReference type="EC" id="3.5.2.17"/>
    </reaction>
</comment>
<dbReference type="PROSITE" id="PS00768">
    <property type="entry name" value="TRANSTHYRETIN_1"/>
    <property type="match status" value="1"/>
</dbReference>
<dbReference type="PRINTS" id="PR00189">
    <property type="entry name" value="TRNSTHYRETIN"/>
</dbReference>
<dbReference type="Proteomes" id="UP000604475">
    <property type="component" value="Unassembled WGS sequence"/>
</dbReference>
<dbReference type="GO" id="GO:0006144">
    <property type="term" value="P:purine nucleobase metabolic process"/>
    <property type="evidence" value="ECO:0007669"/>
    <property type="project" value="UniProtKB-KW"/>
</dbReference>
<dbReference type="InterPro" id="IPR023416">
    <property type="entry name" value="Transthyretin/HIU_hydrolase_d"/>
</dbReference>
<comment type="function">
    <text evidence="2">Catalyzes the hydrolysis of 5-hydroxyisourate (HIU) to 2-oxo-4-hydroxy-4-carboxy-5-ureidoimidazoline (OHCU).</text>
</comment>
<comment type="subunit">
    <text evidence="4 8">Homotetramer.</text>
</comment>
<dbReference type="InterPro" id="IPR014306">
    <property type="entry name" value="Hydroxyisourate_hydrolase"/>
</dbReference>
<evidence type="ECO:0000256" key="4">
    <source>
        <dbReference type="ARBA" id="ARBA00011881"/>
    </source>
</evidence>
<gene>
    <name evidence="10" type="primary">uraH</name>
    <name evidence="10" type="ORF">I7412_26330</name>
</gene>
<dbReference type="RefSeq" id="WP_203002482.1">
    <property type="nucleotide sequence ID" value="NZ_JADWYU010000084.1"/>
</dbReference>
<evidence type="ECO:0000256" key="7">
    <source>
        <dbReference type="PIRSR" id="PIRSR600895-51"/>
    </source>
</evidence>